<dbReference type="EMBL" id="JAPKNK010000018">
    <property type="protein sequence ID" value="MCX5572319.1"/>
    <property type="molecule type" value="Genomic_DNA"/>
</dbReference>
<dbReference type="Gene3D" id="3.30.70.270">
    <property type="match status" value="1"/>
</dbReference>
<protein>
    <recommendedName>
        <fullName evidence="1">diguanylate cyclase</fullName>
        <ecNumber evidence="1">2.7.7.65</ecNumber>
    </recommendedName>
</protein>
<feature type="transmembrane region" description="Helical" evidence="3">
    <location>
        <begin position="33"/>
        <end position="54"/>
    </location>
</feature>
<reference evidence="5" key="1">
    <citation type="submission" date="2022-11" db="EMBL/GenBank/DDBJ databases">
        <title>Biodiversity and phylogenetic relationships of bacteria.</title>
        <authorList>
            <person name="Machado R.A.R."/>
            <person name="Bhat A."/>
            <person name="Loulou A."/>
            <person name="Kallel S."/>
        </authorList>
    </citation>
    <scope>NUCLEOTIDE SEQUENCE</scope>
    <source>
        <strain evidence="5">K-TC2</strain>
    </source>
</reference>
<dbReference type="SUPFAM" id="SSF55073">
    <property type="entry name" value="Nucleotide cyclase"/>
    <property type="match status" value="1"/>
</dbReference>
<organism evidence="5 6">
    <name type="scientific">Kaistia nematophila</name>
    <dbReference type="NCBI Taxonomy" id="2994654"/>
    <lineage>
        <taxon>Bacteria</taxon>
        <taxon>Pseudomonadati</taxon>
        <taxon>Pseudomonadota</taxon>
        <taxon>Alphaproteobacteria</taxon>
        <taxon>Hyphomicrobiales</taxon>
        <taxon>Kaistiaceae</taxon>
        <taxon>Kaistia</taxon>
    </lineage>
</organism>
<evidence type="ECO:0000256" key="1">
    <source>
        <dbReference type="ARBA" id="ARBA00012528"/>
    </source>
</evidence>
<evidence type="ECO:0000259" key="4">
    <source>
        <dbReference type="PROSITE" id="PS50887"/>
    </source>
</evidence>
<dbReference type="Pfam" id="PF00990">
    <property type="entry name" value="GGDEF"/>
    <property type="match status" value="1"/>
</dbReference>
<dbReference type="RefSeq" id="WP_266341282.1">
    <property type="nucleotide sequence ID" value="NZ_JAPKNK010000018.1"/>
</dbReference>
<keyword evidence="3" id="KW-0472">Membrane</keyword>
<keyword evidence="3" id="KW-0812">Transmembrane</keyword>
<comment type="caution">
    <text evidence="5">The sequence shown here is derived from an EMBL/GenBank/DDBJ whole genome shotgun (WGS) entry which is preliminary data.</text>
</comment>
<dbReference type="Proteomes" id="UP001144805">
    <property type="component" value="Unassembled WGS sequence"/>
</dbReference>
<dbReference type="SMART" id="SM00267">
    <property type="entry name" value="GGDEF"/>
    <property type="match status" value="1"/>
</dbReference>
<proteinExistence type="predicted"/>
<name>A0A9X3E5M2_9HYPH</name>
<feature type="transmembrane region" description="Helical" evidence="3">
    <location>
        <begin position="152"/>
        <end position="170"/>
    </location>
</feature>
<evidence type="ECO:0000313" key="6">
    <source>
        <dbReference type="Proteomes" id="UP001144805"/>
    </source>
</evidence>
<dbReference type="CDD" id="cd01949">
    <property type="entry name" value="GGDEF"/>
    <property type="match status" value="1"/>
</dbReference>
<feature type="transmembrane region" description="Helical" evidence="3">
    <location>
        <begin position="120"/>
        <end position="140"/>
    </location>
</feature>
<dbReference type="EC" id="2.7.7.65" evidence="1"/>
<evidence type="ECO:0000256" key="3">
    <source>
        <dbReference type="SAM" id="Phobius"/>
    </source>
</evidence>
<feature type="transmembrane region" description="Helical" evidence="3">
    <location>
        <begin position="190"/>
        <end position="208"/>
    </location>
</feature>
<dbReference type="GO" id="GO:0052621">
    <property type="term" value="F:diguanylate cyclase activity"/>
    <property type="evidence" value="ECO:0007669"/>
    <property type="project" value="UniProtKB-EC"/>
</dbReference>
<dbReference type="AlphaFoldDB" id="A0A9X3E5M2"/>
<dbReference type="InterPro" id="IPR043128">
    <property type="entry name" value="Rev_trsase/Diguanyl_cyclase"/>
</dbReference>
<dbReference type="PANTHER" id="PTHR45138:SF24">
    <property type="entry name" value="DIGUANYLATE CYCLASE DGCC-RELATED"/>
    <property type="match status" value="1"/>
</dbReference>
<keyword evidence="3" id="KW-1133">Transmembrane helix</keyword>
<dbReference type="GO" id="GO:1902201">
    <property type="term" value="P:negative regulation of bacterial-type flagellum-dependent cell motility"/>
    <property type="evidence" value="ECO:0007669"/>
    <property type="project" value="TreeGrafter"/>
</dbReference>
<dbReference type="GO" id="GO:0005886">
    <property type="term" value="C:plasma membrane"/>
    <property type="evidence" value="ECO:0007669"/>
    <property type="project" value="TreeGrafter"/>
</dbReference>
<dbReference type="InterPro" id="IPR000160">
    <property type="entry name" value="GGDEF_dom"/>
</dbReference>
<dbReference type="GO" id="GO:0043709">
    <property type="term" value="P:cell adhesion involved in single-species biofilm formation"/>
    <property type="evidence" value="ECO:0007669"/>
    <property type="project" value="TreeGrafter"/>
</dbReference>
<keyword evidence="6" id="KW-1185">Reference proteome</keyword>
<dbReference type="PROSITE" id="PS50887">
    <property type="entry name" value="GGDEF"/>
    <property type="match status" value="1"/>
</dbReference>
<accession>A0A9X3E5M2</accession>
<dbReference type="InterPro" id="IPR029787">
    <property type="entry name" value="Nucleotide_cyclase"/>
</dbReference>
<feature type="transmembrane region" description="Helical" evidence="3">
    <location>
        <begin position="95"/>
        <end position="114"/>
    </location>
</feature>
<sequence length="393" mass="41323">MLDFASLLVAIGFATAFLAAILLAAWKTTRRDGFLFSCAVGTLLVAVSVGFSTVDSIDPSWWAQGLGLGLLLAGEASLYGSAAQFRLGTSPGPRIILATVISVVPVLLSLFAGYNGLAYSVSYAGSAALLLLVAHQFWLARAEAPMTATGIAALYFLVGLSFLPRAVLVLTRDGLITAGPPRNWAQDLSLILIIGAIPALGAMTMALSQIRTAHAHRREALTDSLTGLMNRRALFDTHDVSIPPYCVAILFDIDEFKAINDTHGHAMGDRVIALFAKALKLDLPADASAARIGGEEFALILRDIGVDEALRLADAVRRRFIDLAASEVGLPCTASAGLAASGPLGMRTDRILADADRALYEAKRAGRNRVMVGRPSQLPAQASAPTDMGNIGG</sequence>
<feature type="region of interest" description="Disordered" evidence="2">
    <location>
        <begin position="373"/>
        <end position="393"/>
    </location>
</feature>
<dbReference type="NCBIfam" id="TIGR00254">
    <property type="entry name" value="GGDEF"/>
    <property type="match status" value="1"/>
</dbReference>
<dbReference type="InterPro" id="IPR050469">
    <property type="entry name" value="Diguanylate_Cyclase"/>
</dbReference>
<dbReference type="PANTHER" id="PTHR45138">
    <property type="entry name" value="REGULATORY COMPONENTS OF SENSORY TRANSDUCTION SYSTEM"/>
    <property type="match status" value="1"/>
</dbReference>
<gene>
    <name evidence="5" type="ORF">OSH07_24170</name>
</gene>
<evidence type="ECO:0000256" key="2">
    <source>
        <dbReference type="SAM" id="MobiDB-lite"/>
    </source>
</evidence>
<feature type="transmembrane region" description="Helical" evidence="3">
    <location>
        <begin position="6"/>
        <end position="26"/>
    </location>
</feature>
<evidence type="ECO:0000313" key="5">
    <source>
        <dbReference type="EMBL" id="MCX5572319.1"/>
    </source>
</evidence>
<feature type="domain" description="GGDEF" evidence="4">
    <location>
        <begin position="244"/>
        <end position="375"/>
    </location>
</feature>
<feature type="transmembrane region" description="Helical" evidence="3">
    <location>
        <begin position="60"/>
        <end position="83"/>
    </location>
</feature>